<keyword evidence="5 9" id="KW-1133">Transmembrane helix</keyword>
<keyword evidence="7" id="KW-0270">Exopolysaccharide synthesis</keyword>
<comment type="similarity">
    <text evidence="2">Belongs to the bacterial sugar transferase family.</text>
</comment>
<evidence type="ECO:0000256" key="2">
    <source>
        <dbReference type="ARBA" id="ARBA00006464"/>
    </source>
</evidence>
<name>A0ABW1KQV0_9PROT</name>
<keyword evidence="12" id="KW-1185">Reference proteome</keyword>
<evidence type="ECO:0000256" key="4">
    <source>
        <dbReference type="ARBA" id="ARBA00022692"/>
    </source>
</evidence>
<dbReference type="Proteomes" id="UP001596116">
    <property type="component" value="Unassembled WGS sequence"/>
</dbReference>
<dbReference type="EMBL" id="JBHPON010000001">
    <property type="protein sequence ID" value="MFC6034064.1"/>
    <property type="molecule type" value="Genomic_DNA"/>
</dbReference>
<evidence type="ECO:0000256" key="3">
    <source>
        <dbReference type="ARBA" id="ARBA00022679"/>
    </source>
</evidence>
<protein>
    <submittedName>
        <fullName evidence="11">Exopolysaccharide biosynthesis polyprenyl glycosylphosphotransferase</fullName>
    </submittedName>
</protein>
<comment type="caution">
    <text evidence="11">The sequence shown here is derived from an EMBL/GenBank/DDBJ whole genome shotgun (WGS) entry which is preliminary data.</text>
</comment>
<dbReference type="PANTHER" id="PTHR30576:SF0">
    <property type="entry name" value="UNDECAPRENYL-PHOSPHATE N-ACETYLGALACTOSAMINYL 1-PHOSPHATE TRANSFERASE-RELATED"/>
    <property type="match status" value="1"/>
</dbReference>
<dbReference type="RefSeq" id="WP_379880625.1">
    <property type="nucleotide sequence ID" value="NZ_JBHPON010000001.1"/>
</dbReference>
<dbReference type="InterPro" id="IPR003362">
    <property type="entry name" value="Bact_transf"/>
</dbReference>
<proteinExistence type="inferred from homology"/>
<evidence type="ECO:0000256" key="7">
    <source>
        <dbReference type="ARBA" id="ARBA00023169"/>
    </source>
</evidence>
<evidence type="ECO:0000259" key="10">
    <source>
        <dbReference type="Pfam" id="PF02397"/>
    </source>
</evidence>
<comment type="subcellular location">
    <subcellularLocation>
        <location evidence="1">Membrane</location>
        <topology evidence="1">Multi-pass membrane protein</topology>
    </subcellularLocation>
</comment>
<evidence type="ECO:0000256" key="9">
    <source>
        <dbReference type="SAM" id="Phobius"/>
    </source>
</evidence>
<evidence type="ECO:0000256" key="6">
    <source>
        <dbReference type="ARBA" id="ARBA00023136"/>
    </source>
</evidence>
<dbReference type="NCBIfam" id="TIGR03025">
    <property type="entry name" value="EPS_sugtrans"/>
    <property type="match status" value="1"/>
</dbReference>
<evidence type="ECO:0000256" key="8">
    <source>
        <dbReference type="SAM" id="MobiDB-lite"/>
    </source>
</evidence>
<gene>
    <name evidence="11" type="ORF">ACFMB1_00835</name>
</gene>
<keyword evidence="6 9" id="KW-0472">Membrane</keyword>
<dbReference type="InterPro" id="IPR017475">
    <property type="entry name" value="EPS_sugar_tfrase"/>
</dbReference>
<evidence type="ECO:0000256" key="5">
    <source>
        <dbReference type="ARBA" id="ARBA00022989"/>
    </source>
</evidence>
<dbReference type="PANTHER" id="PTHR30576">
    <property type="entry name" value="COLANIC BIOSYNTHESIS UDP-GLUCOSE LIPID CARRIER TRANSFERASE"/>
    <property type="match status" value="1"/>
</dbReference>
<evidence type="ECO:0000313" key="11">
    <source>
        <dbReference type="EMBL" id="MFC6034064.1"/>
    </source>
</evidence>
<evidence type="ECO:0000313" key="12">
    <source>
        <dbReference type="Proteomes" id="UP001596116"/>
    </source>
</evidence>
<reference evidence="11 12" key="1">
    <citation type="submission" date="2024-09" db="EMBL/GenBank/DDBJ databases">
        <authorList>
            <person name="Zhang Z.-H."/>
        </authorList>
    </citation>
    <scope>NUCLEOTIDE SEQUENCE [LARGE SCALE GENOMIC DNA]</scope>
    <source>
        <strain evidence="11 12">HHTR114</strain>
    </source>
</reference>
<evidence type="ECO:0000256" key="1">
    <source>
        <dbReference type="ARBA" id="ARBA00004141"/>
    </source>
</evidence>
<keyword evidence="4 9" id="KW-0812">Transmembrane</keyword>
<sequence length="273" mass="30220">MYVHYAFALAAAVASVAATNYALGPASRRERNRTSSYREASPEEHDGQSGNLTPSGDGLNLETTQLGEIADAAERGRRPSSAAIKRGLDIVLSLCLLGFLSPLLVLTAVAIKLDSRGPVLYRQRRVGFGGKEFEVFKFRSMIANAEANGPQYAAVKDKRVTPVGSVIRKFRIDEIPQAINVLRGEMSFVGPRPERPEFVRELEQEIPLYHCRHLVKPGITGWAQVKYEYAASVEGARTKLRYDLYYIRHSSPLLDLLIVLMTVRVALFGLGSR</sequence>
<feature type="transmembrane region" description="Helical" evidence="9">
    <location>
        <begin position="87"/>
        <end position="111"/>
    </location>
</feature>
<organism evidence="11 12">
    <name type="scientific">Hyphococcus aureus</name>
    <dbReference type="NCBI Taxonomy" id="2666033"/>
    <lineage>
        <taxon>Bacteria</taxon>
        <taxon>Pseudomonadati</taxon>
        <taxon>Pseudomonadota</taxon>
        <taxon>Alphaproteobacteria</taxon>
        <taxon>Parvularculales</taxon>
        <taxon>Parvularculaceae</taxon>
        <taxon>Hyphococcus</taxon>
    </lineage>
</organism>
<feature type="domain" description="Bacterial sugar transferase" evidence="10">
    <location>
        <begin position="85"/>
        <end position="267"/>
    </location>
</feature>
<feature type="region of interest" description="Disordered" evidence="8">
    <location>
        <begin position="27"/>
        <end position="58"/>
    </location>
</feature>
<accession>A0ABW1KQV0</accession>
<dbReference type="Pfam" id="PF02397">
    <property type="entry name" value="Bac_transf"/>
    <property type="match status" value="1"/>
</dbReference>
<feature type="transmembrane region" description="Helical" evidence="9">
    <location>
        <begin position="6"/>
        <end position="23"/>
    </location>
</feature>
<keyword evidence="3" id="KW-0808">Transferase</keyword>